<reference evidence="2 3" key="1">
    <citation type="journal article" date="2018" name="G3 (Bethesda)">
        <title>Phylogenetic and Phylogenomic Definition of Rhizopus Species.</title>
        <authorList>
            <person name="Gryganskyi A.P."/>
            <person name="Golan J."/>
            <person name="Dolatabadi S."/>
            <person name="Mondo S."/>
            <person name="Robb S."/>
            <person name="Idnurm A."/>
            <person name="Muszewska A."/>
            <person name="Steczkiewicz K."/>
            <person name="Masonjones S."/>
            <person name="Liao H.L."/>
            <person name="Gajdeczka M.T."/>
            <person name="Anike F."/>
            <person name="Vuek A."/>
            <person name="Anishchenko I.M."/>
            <person name="Voigt K."/>
            <person name="de Hoog G.S."/>
            <person name="Smith M.E."/>
            <person name="Heitman J."/>
            <person name="Vilgalys R."/>
            <person name="Stajich J.E."/>
        </authorList>
    </citation>
    <scope>NUCLEOTIDE SEQUENCE [LARGE SCALE GENOMIC DNA]</scope>
    <source>
        <strain evidence="2 3">LSU 92-RS-03</strain>
    </source>
</reference>
<sequence>MVTRFPTISPPPAVAPVDIVAVFLESQFQGSDFSNRYVFVLLVQQRDAIDEQVRSFSPDISVGAASPLESEDSFDPVATLEDCTRRLEAYDRPEQDPSDSEIESSSDNGSDSTYRVDPTEYHDIQRAYLSEAAPPMNNDHISETNLQNFLLMYSENSTSTLQDAINFAVEGSDTLGQKLRIVQDDSLLENGTPNEKIASIDAIIVGPTNL</sequence>
<name>A0A367J648_RHIST</name>
<comment type="caution">
    <text evidence="2">The sequence shown here is derived from an EMBL/GenBank/DDBJ whole genome shotgun (WGS) entry which is preliminary data.</text>
</comment>
<organism evidence="2 3">
    <name type="scientific">Rhizopus stolonifer</name>
    <name type="common">Rhizopus nigricans</name>
    <dbReference type="NCBI Taxonomy" id="4846"/>
    <lineage>
        <taxon>Eukaryota</taxon>
        <taxon>Fungi</taxon>
        <taxon>Fungi incertae sedis</taxon>
        <taxon>Mucoromycota</taxon>
        <taxon>Mucoromycotina</taxon>
        <taxon>Mucoromycetes</taxon>
        <taxon>Mucorales</taxon>
        <taxon>Mucorineae</taxon>
        <taxon>Rhizopodaceae</taxon>
        <taxon>Rhizopus</taxon>
    </lineage>
</organism>
<feature type="region of interest" description="Disordered" evidence="1">
    <location>
        <begin position="88"/>
        <end position="116"/>
    </location>
</feature>
<gene>
    <name evidence="2" type="ORF">CU098_004179</name>
</gene>
<dbReference type="EMBL" id="PJQM01004181">
    <property type="protein sequence ID" value="RCH85403.1"/>
    <property type="molecule type" value="Genomic_DNA"/>
</dbReference>
<evidence type="ECO:0000313" key="2">
    <source>
        <dbReference type="EMBL" id="RCH85403.1"/>
    </source>
</evidence>
<dbReference type="Proteomes" id="UP000253551">
    <property type="component" value="Unassembled WGS sequence"/>
</dbReference>
<accession>A0A367J648</accession>
<dbReference type="AlphaFoldDB" id="A0A367J648"/>
<proteinExistence type="predicted"/>
<evidence type="ECO:0000313" key="3">
    <source>
        <dbReference type="Proteomes" id="UP000253551"/>
    </source>
</evidence>
<protein>
    <submittedName>
        <fullName evidence="2">Uncharacterized protein</fullName>
    </submittedName>
</protein>
<evidence type="ECO:0000256" key="1">
    <source>
        <dbReference type="SAM" id="MobiDB-lite"/>
    </source>
</evidence>
<dbReference type="OrthoDB" id="10322749at2759"/>
<keyword evidence="3" id="KW-1185">Reference proteome</keyword>